<gene>
    <name evidence="1" type="ORF">ACFQRI_24080</name>
</gene>
<dbReference type="Proteomes" id="UP001596504">
    <property type="component" value="Unassembled WGS sequence"/>
</dbReference>
<evidence type="ECO:0000313" key="2">
    <source>
        <dbReference type="Proteomes" id="UP001596504"/>
    </source>
</evidence>
<dbReference type="RefSeq" id="WP_380672335.1">
    <property type="nucleotide sequence ID" value="NZ_JBHTCJ010000017.1"/>
</dbReference>
<keyword evidence="2" id="KW-1185">Reference proteome</keyword>
<reference evidence="2" key="1">
    <citation type="journal article" date="2019" name="Int. J. Syst. Evol. Microbiol.">
        <title>The Global Catalogue of Microorganisms (GCM) 10K type strain sequencing project: providing services to taxonomists for standard genome sequencing and annotation.</title>
        <authorList>
            <consortium name="The Broad Institute Genomics Platform"/>
            <consortium name="The Broad Institute Genome Sequencing Center for Infectious Disease"/>
            <person name="Wu L."/>
            <person name="Ma J."/>
        </authorList>
    </citation>
    <scope>NUCLEOTIDE SEQUENCE [LARGE SCALE GENOMIC DNA]</scope>
    <source>
        <strain evidence="2">WLHS5</strain>
    </source>
</reference>
<keyword evidence="1" id="KW-0436">Ligase</keyword>
<dbReference type="Pfam" id="PF13563">
    <property type="entry name" value="2_5_RNA_ligase2"/>
    <property type="match status" value="1"/>
</dbReference>
<accession>A0ABW2LV22</accession>
<proteinExistence type="predicted"/>
<sequence>MRSFDDAERWSPAGRRWIAQIRLTSTEVLDLGDTYLAAARAWWPEIDQVLRPVQRAYRHITLINTNVPAETAPAELVEQLSARLAVTAAAHLPVQLMLGPAVVNTLAVELYIQPSPALTALRDALATDVAAVLERPAEPQGKTWRAHSAISYCTAPFDDDGLQSTLLRTPGLVAGYQGPVRERVDRVLLAATDPWDPNGRFWTDSVELQLGSR</sequence>
<name>A0ABW2LV22_9PSEU</name>
<dbReference type="EMBL" id="JBHTCJ010000017">
    <property type="protein sequence ID" value="MFC7344496.1"/>
    <property type="molecule type" value="Genomic_DNA"/>
</dbReference>
<protein>
    <submittedName>
        <fullName evidence="1">2'-5' RNA ligase family protein</fullName>
    </submittedName>
</protein>
<comment type="caution">
    <text evidence="1">The sequence shown here is derived from an EMBL/GenBank/DDBJ whole genome shotgun (WGS) entry which is preliminary data.</text>
</comment>
<dbReference type="Gene3D" id="3.90.1140.10">
    <property type="entry name" value="Cyclic phosphodiesterase"/>
    <property type="match status" value="1"/>
</dbReference>
<dbReference type="GO" id="GO:0016874">
    <property type="term" value="F:ligase activity"/>
    <property type="evidence" value="ECO:0007669"/>
    <property type="project" value="UniProtKB-KW"/>
</dbReference>
<organism evidence="1 2">
    <name type="scientific">Saccharopolyspora griseoalba</name>
    <dbReference type="NCBI Taxonomy" id="1431848"/>
    <lineage>
        <taxon>Bacteria</taxon>
        <taxon>Bacillati</taxon>
        <taxon>Actinomycetota</taxon>
        <taxon>Actinomycetes</taxon>
        <taxon>Pseudonocardiales</taxon>
        <taxon>Pseudonocardiaceae</taxon>
        <taxon>Saccharopolyspora</taxon>
    </lineage>
</organism>
<evidence type="ECO:0000313" key="1">
    <source>
        <dbReference type="EMBL" id="MFC7344496.1"/>
    </source>
</evidence>